<sequence>AAGYLPKLMAESLPEDILIDILLRVPAELLARFKFVCKRWRSLISDPGFAKSHLQRLKAGDLIPSQRIFIGRLYGSHETIDYAALDGSEGGVVVPHRIKTIRPLCDCHVVGSCDGLVCLYLEGNLYRDYPTTILIYNPATRECNELRCPEFAQDSEFREYRENESFHGIGYDPRSDDYKIVEGIRGFDYKIVEGIHEVEFFWEAAIFSLKSGSWRSINFPIEEESGFSVSGNGVYWKGALHWYVYDYFRPVIISLDLSEEKFNRVLSVPKVNRVGFFSGLGIHGTSLFMYNSRCDNHIEAWITDEYGRGGSWTKWFSVDRLPTFRDAAPLAYTRSGQIVFLINVKRAIMFNPEDNTYKDYPIRMDDCFEYAIYSETLVSPYLGG</sequence>
<dbReference type="STRING" id="71139.A0A059B1R8"/>
<gene>
    <name evidence="2" type="ORF">EUGRSUZ_H02653</name>
</gene>
<dbReference type="EMBL" id="KK198760">
    <property type="protein sequence ID" value="KCW59929.1"/>
    <property type="molecule type" value="Genomic_DNA"/>
</dbReference>
<dbReference type="InterPro" id="IPR050796">
    <property type="entry name" value="SCF_F-box_component"/>
</dbReference>
<evidence type="ECO:0000313" key="2">
    <source>
        <dbReference type="EMBL" id="KCW59929.1"/>
    </source>
</evidence>
<dbReference type="PANTHER" id="PTHR31672">
    <property type="entry name" value="BNACNNG10540D PROTEIN"/>
    <property type="match status" value="1"/>
</dbReference>
<reference evidence="2" key="1">
    <citation type="submission" date="2013-07" db="EMBL/GenBank/DDBJ databases">
        <title>The genome of Eucalyptus grandis.</title>
        <authorList>
            <person name="Schmutz J."/>
            <person name="Hayes R."/>
            <person name="Myburg A."/>
            <person name="Tuskan G."/>
            <person name="Grattapaglia D."/>
            <person name="Rokhsar D.S."/>
        </authorList>
    </citation>
    <scope>NUCLEOTIDE SEQUENCE</scope>
    <source>
        <tissue evidence="2">Leaf extractions</tissue>
    </source>
</reference>
<dbReference type="PROSITE" id="PS50181">
    <property type="entry name" value="FBOX"/>
    <property type="match status" value="1"/>
</dbReference>
<dbReference type="PANTHER" id="PTHR31672:SF13">
    <property type="entry name" value="F-BOX PROTEIN CPR30-LIKE"/>
    <property type="match status" value="1"/>
</dbReference>
<dbReference type="InterPro" id="IPR011043">
    <property type="entry name" value="Gal_Oxase/kelch_b-propeller"/>
</dbReference>
<feature type="non-terminal residue" evidence="2">
    <location>
        <position position="1"/>
    </location>
</feature>
<dbReference type="SUPFAM" id="SSF50965">
    <property type="entry name" value="Galactose oxidase, central domain"/>
    <property type="match status" value="1"/>
</dbReference>
<dbReference type="NCBIfam" id="TIGR01640">
    <property type="entry name" value="F_box_assoc_1"/>
    <property type="match status" value="1"/>
</dbReference>
<dbReference type="InterPro" id="IPR006527">
    <property type="entry name" value="F-box-assoc_dom_typ1"/>
</dbReference>
<dbReference type="Gramene" id="KCW59929">
    <property type="protein sequence ID" value="KCW59929"/>
    <property type="gene ID" value="EUGRSUZ_H02653"/>
</dbReference>
<organism evidence="2">
    <name type="scientific">Eucalyptus grandis</name>
    <name type="common">Flooded gum</name>
    <dbReference type="NCBI Taxonomy" id="71139"/>
    <lineage>
        <taxon>Eukaryota</taxon>
        <taxon>Viridiplantae</taxon>
        <taxon>Streptophyta</taxon>
        <taxon>Embryophyta</taxon>
        <taxon>Tracheophyta</taxon>
        <taxon>Spermatophyta</taxon>
        <taxon>Magnoliopsida</taxon>
        <taxon>eudicotyledons</taxon>
        <taxon>Gunneridae</taxon>
        <taxon>Pentapetalae</taxon>
        <taxon>rosids</taxon>
        <taxon>malvids</taxon>
        <taxon>Myrtales</taxon>
        <taxon>Myrtaceae</taxon>
        <taxon>Myrtoideae</taxon>
        <taxon>Eucalypteae</taxon>
        <taxon>Eucalyptus</taxon>
    </lineage>
</organism>
<feature type="domain" description="F-box" evidence="1">
    <location>
        <begin position="7"/>
        <end position="57"/>
    </location>
</feature>
<dbReference type="Pfam" id="PF07734">
    <property type="entry name" value="FBA_1"/>
    <property type="match status" value="1"/>
</dbReference>
<dbReference type="InterPro" id="IPR036047">
    <property type="entry name" value="F-box-like_dom_sf"/>
</dbReference>
<dbReference type="SUPFAM" id="SSF81383">
    <property type="entry name" value="F-box domain"/>
    <property type="match status" value="1"/>
</dbReference>
<proteinExistence type="predicted"/>
<name>A0A059B1R8_EUCGR</name>
<dbReference type="Pfam" id="PF00646">
    <property type="entry name" value="F-box"/>
    <property type="match status" value="1"/>
</dbReference>
<dbReference type="CDD" id="cd22157">
    <property type="entry name" value="F-box_AtFBW1-like"/>
    <property type="match status" value="1"/>
</dbReference>
<dbReference type="Gene3D" id="1.20.1280.50">
    <property type="match status" value="1"/>
</dbReference>
<dbReference type="InterPro" id="IPR001810">
    <property type="entry name" value="F-box_dom"/>
</dbReference>
<accession>A0A059B1R8</accession>
<dbReference type="OMA" id="MEFSIAW"/>
<dbReference type="InterPro" id="IPR017451">
    <property type="entry name" value="F-box-assoc_interact_dom"/>
</dbReference>
<evidence type="ECO:0000259" key="1">
    <source>
        <dbReference type="PROSITE" id="PS50181"/>
    </source>
</evidence>
<dbReference type="SMART" id="SM00256">
    <property type="entry name" value="FBOX"/>
    <property type="match status" value="1"/>
</dbReference>
<protein>
    <recommendedName>
        <fullName evidence="1">F-box domain-containing protein</fullName>
    </recommendedName>
</protein>
<dbReference type="AlphaFoldDB" id="A0A059B1R8"/>
<dbReference type="InParanoid" id="A0A059B1R8"/>